<evidence type="ECO:0000313" key="2">
    <source>
        <dbReference type="Proteomes" id="UP000198371"/>
    </source>
</evidence>
<reference evidence="2" key="1">
    <citation type="journal article" date="2017" name="Genome Announc.">
        <title>Complete Genome Sequence of Vibrio sp. Strain 2521-89, a Close Relative of Vibrio cholerae Isolated from Lake Water in New Mexico, USA.</title>
        <authorList>
            <person name="Liang K."/>
            <person name="Orata F.D."/>
            <person name="Winkjer N.S."/>
            <person name="Rowe L.A."/>
            <person name="Tarr C.L."/>
            <person name="Boucher Y."/>
        </authorList>
    </citation>
    <scope>NUCLEOTIDE SEQUENCE [LARGE SCALE GENOMIC DNA]</scope>
    <source>
        <strain evidence="2">2521-89</strain>
    </source>
</reference>
<name>A0AAU8WFG3_9VIBR</name>
<dbReference type="KEGG" id="vti:CEQ48_11575"/>
<gene>
    <name evidence="1" type="ORF">CEQ48_11575</name>
</gene>
<reference evidence="1 2" key="2">
    <citation type="submission" date="2017-06" db="EMBL/GenBank/DDBJ databases">
        <title>Complete genome sequence of Vibrio sp. 2521-89, a close relative of Vibrio cholerae isolated from lake water in New Mexico, USA.</title>
        <authorList>
            <person name="Liang K."/>
            <person name="Orata F.D."/>
            <person name="Winkjer N.S."/>
            <person name="Tarr C.L."/>
            <person name="Boucher Y."/>
        </authorList>
    </citation>
    <scope>NUCLEOTIDE SEQUENCE [LARGE SCALE GENOMIC DNA]</scope>
    <source>
        <strain evidence="1 2">2521-89</strain>
    </source>
</reference>
<accession>A0AAU8WFG3</accession>
<sequence length="64" mass="7363">MPLNRANPLGNVSSVQNLDIYFLLKHNETRHSLCHFKSKIPVLWPFVTYLQCKNTSGIVQNKHA</sequence>
<proteinExistence type="predicted"/>
<keyword evidence="2" id="KW-1185">Reference proteome</keyword>
<evidence type="ECO:0000313" key="1">
    <source>
        <dbReference type="EMBL" id="ASK55393.1"/>
    </source>
</evidence>
<dbReference type="Proteomes" id="UP000198371">
    <property type="component" value="Chromosome 1"/>
</dbReference>
<dbReference type="EMBL" id="CP022353">
    <property type="protein sequence ID" value="ASK55393.1"/>
    <property type="molecule type" value="Genomic_DNA"/>
</dbReference>
<dbReference type="AlphaFoldDB" id="A0AAU8WFG3"/>
<organism evidence="1 2">
    <name type="scientific">Vibrio tarriae</name>
    <dbReference type="NCBI Taxonomy" id="2014742"/>
    <lineage>
        <taxon>Bacteria</taxon>
        <taxon>Pseudomonadati</taxon>
        <taxon>Pseudomonadota</taxon>
        <taxon>Gammaproteobacteria</taxon>
        <taxon>Vibrionales</taxon>
        <taxon>Vibrionaceae</taxon>
        <taxon>Vibrio</taxon>
    </lineage>
</organism>
<protein>
    <submittedName>
        <fullName evidence="1">Uncharacterized protein</fullName>
    </submittedName>
</protein>